<evidence type="ECO:0000313" key="2">
    <source>
        <dbReference type="EMBL" id="UYM05668.1"/>
    </source>
</evidence>
<organism evidence="2 3">
    <name type="scientific">Solicola gregarius</name>
    <dbReference type="NCBI Taxonomy" id="2908642"/>
    <lineage>
        <taxon>Bacteria</taxon>
        <taxon>Bacillati</taxon>
        <taxon>Actinomycetota</taxon>
        <taxon>Actinomycetes</taxon>
        <taxon>Propionibacteriales</taxon>
        <taxon>Nocardioidaceae</taxon>
        <taxon>Solicola</taxon>
    </lineage>
</organism>
<feature type="compositionally biased region" description="Basic and acidic residues" evidence="1">
    <location>
        <begin position="142"/>
        <end position="151"/>
    </location>
</feature>
<gene>
    <name evidence="2" type="ORF">L0C25_00895</name>
</gene>
<name>A0AA46YMD7_9ACTN</name>
<dbReference type="Proteomes" id="UP001164390">
    <property type="component" value="Chromosome"/>
</dbReference>
<evidence type="ECO:0000313" key="3">
    <source>
        <dbReference type="Proteomes" id="UP001164390"/>
    </source>
</evidence>
<dbReference type="SUPFAM" id="SSF56770">
    <property type="entry name" value="HydA/Nqo6-like"/>
    <property type="match status" value="1"/>
</dbReference>
<evidence type="ECO:0000256" key="1">
    <source>
        <dbReference type="SAM" id="MobiDB-lite"/>
    </source>
</evidence>
<dbReference type="EMBL" id="CP094970">
    <property type="protein sequence ID" value="UYM05668.1"/>
    <property type="molecule type" value="Genomic_DNA"/>
</dbReference>
<proteinExistence type="predicted"/>
<reference evidence="2" key="1">
    <citation type="submission" date="2022-01" db="EMBL/GenBank/DDBJ databases">
        <title>Nocardioidaceae gen. sp. A5X3R13.</title>
        <authorList>
            <person name="Lopez Marin M.A."/>
            <person name="Uhlik O."/>
        </authorList>
    </citation>
    <scope>NUCLEOTIDE SEQUENCE</scope>
    <source>
        <strain evidence="2">A5X3R13</strain>
    </source>
</reference>
<feature type="compositionally biased region" description="Basic and acidic residues" evidence="1">
    <location>
        <begin position="182"/>
        <end position="194"/>
    </location>
</feature>
<dbReference type="KEGG" id="sgrg:L0C25_00895"/>
<feature type="compositionally biased region" description="Basic and acidic residues" evidence="1">
    <location>
        <begin position="160"/>
        <end position="175"/>
    </location>
</feature>
<sequence length="435" mass="46643">MGLRSSLRWWSARRPHVLLIEAPGAPEVRLAVEAWCQERGGVRVATPADADLLVVAGTITADLTDAAAELWRQMPGPRARVDIDRTDCPREMLDAARTRLADSGPGARDDEWLAGNDRGGAPTYAGHAEPGDTHTDPGQMHPGDDRDDPNADGHGPPTKPDGHEPTDDSTRHAPDIESDTSGPHDDHASHDGHTDPMSNTHHTHHISHSDNIGHTSHADHMGHDMAGTELPAGLGMADRAADRDGLKLDVLPVMLGPVMAYWPTGLAVALKLQGDVIQQAAVRGRPEAGPGQRFWEQHPVASRLDRVIDLVGLLGWDTAAVYARMLRDRALAAGADDRVLEGMAKLSRRARRSPFVRLSLRGLARVGPEGVDAYDRLLGWLAADTRSAPYTADLDTTCALMVGRDIAEARLVVASMPPDLESSAESTHHLGGGGR</sequence>
<keyword evidence="3" id="KW-1185">Reference proteome</keyword>
<dbReference type="RefSeq" id="WP_271634490.1">
    <property type="nucleotide sequence ID" value="NZ_CP094970.1"/>
</dbReference>
<feature type="region of interest" description="Disordered" evidence="1">
    <location>
        <begin position="97"/>
        <end position="227"/>
    </location>
</feature>
<dbReference type="AlphaFoldDB" id="A0AA46YMD7"/>
<protein>
    <submittedName>
        <fullName evidence="2">Uncharacterized protein</fullName>
    </submittedName>
</protein>
<accession>A0AA46YMD7</accession>
<dbReference type="Gene3D" id="3.40.50.12280">
    <property type="match status" value="1"/>
</dbReference>